<feature type="region of interest" description="Disordered" evidence="1">
    <location>
        <begin position="301"/>
        <end position="331"/>
    </location>
</feature>
<organism evidence="2 3">
    <name type="scientific">Streptomyces prunicolor</name>
    <dbReference type="NCBI Taxonomy" id="67348"/>
    <lineage>
        <taxon>Bacteria</taxon>
        <taxon>Bacillati</taxon>
        <taxon>Actinomycetota</taxon>
        <taxon>Actinomycetes</taxon>
        <taxon>Kitasatosporales</taxon>
        <taxon>Streptomycetaceae</taxon>
        <taxon>Streptomyces</taxon>
    </lineage>
</organism>
<evidence type="ECO:0000256" key="1">
    <source>
        <dbReference type="SAM" id="MobiDB-lite"/>
    </source>
</evidence>
<dbReference type="Proteomes" id="UP001187346">
    <property type="component" value="Unassembled WGS sequence"/>
</dbReference>
<dbReference type="Pfam" id="PF19379">
    <property type="entry name" value="DUF5954"/>
    <property type="match status" value="1"/>
</dbReference>
<protein>
    <submittedName>
        <fullName evidence="2">DUF5954 family protein</fullName>
    </submittedName>
</protein>
<dbReference type="EMBL" id="JAWMAJ010000079">
    <property type="protein sequence ID" value="MDV7218957.1"/>
    <property type="molecule type" value="Genomic_DNA"/>
</dbReference>
<feature type="compositionally biased region" description="Basic and acidic residues" evidence="1">
    <location>
        <begin position="144"/>
        <end position="159"/>
    </location>
</feature>
<feature type="region of interest" description="Disordered" evidence="1">
    <location>
        <begin position="133"/>
        <end position="159"/>
    </location>
</feature>
<proteinExistence type="predicted"/>
<gene>
    <name evidence="2" type="ORF">R5A26_23690</name>
</gene>
<evidence type="ECO:0000313" key="3">
    <source>
        <dbReference type="Proteomes" id="UP001187346"/>
    </source>
</evidence>
<keyword evidence="3" id="KW-1185">Reference proteome</keyword>
<dbReference type="InterPro" id="IPR045998">
    <property type="entry name" value="DUF5954"/>
</dbReference>
<evidence type="ECO:0000313" key="2">
    <source>
        <dbReference type="EMBL" id="MDV7218957.1"/>
    </source>
</evidence>
<reference evidence="2 3" key="1">
    <citation type="submission" date="2023-10" db="EMBL/GenBank/DDBJ databases">
        <title>Characterization of rhizosphere-enriched actinobacteria from wheat plants lab-grown on chernevaya soil.</title>
        <authorList>
            <person name="Tikhonova E.N."/>
            <person name="Konopkin A."/>
            <person name="Kravchenko I.K."/>
        </authorList>
    </citation>
    <scope>NUCLEOTIDE SEQUENCE [LARGE SCALE GENOMIC DNA]</scope>
    <source>
        <strain evidence="2 3">RR29</strain>
    </source>
</reference>
<dbReference type="RefSeq" id="WP_026150903.1">
    <property type="nucleotide sequence ID" value="NZ_CP108676.1"/>
</dbReference>
<comment type="caution">
    <text evidence="2">The sequence shown here is derived from an EMBL/GenBank/DDBJ whole genome shotgun (WGS) entry which is preliminary data.</text>
</comment>
<name>A0ABU4FEF6_9ACTN</name>
<sequence>MSEHGDQVPGYRMIRMEALPDAPAAALADVEAWQARKAYPNVLGGGGPVFGVAEELETGGWRIISSCSTSFPQGARDTMAMLFRGWARDALDAGDTESQQEWLRGAERLDWETVDELTVHGRRFRVVRGDQFIRMGPTGPEPPRPSDPDPAKVGHGNEYRGRTKGFVIDPYTPTGMSEGILRMELLSLVQARGTAPAAVRKDSLRALKTHPGGVLLPAEFTAAEFSDGHWAPTQMTNPSPQGSRDTLTSYLRVMAPVMEQLDEETRAEYGRLADRIDAERCDEIVIDGCRTRIVRVERLVRVGPDGPEGPRPSDPDPELPTAVQTQQLREEGVFDEDRVLSEEEAEQQRIAEEQAKEFLRLFEEQRKRREAAEGS</sequence>
<accession>A0ABU4FEF6</accession>